<evidence type="ECO:0000256" key="3">
    <source>
        <dbReference type="ARBA" id="ARBA00022927"/>
    </source>
</evidence>
<evidence type="ECO:0000256" key="5">
    <source>
        <dbReference type="SAM" id="MobiDB-lite"/>
    </source>
</evidence>
<sequence>MGSIEGVIILSSTNEPILNSHFVHPLANYPSLHADRLVEKLEASSSEKEKVGNSSKDVLPVVFVDDIPSLQEEEAESQDEEEEKEPDSEWQASNGKNTRHGAGLVHIEHNRLRFIATFSKQVDPLLPLTFLHSLLANLELYLGSPLTEESIRENFDVVYQMLEEMLDESGHPLNTEYNTLRELVREPSWIDGIVSKLGSAVSNISNTALGNAMSQPHISPIPWRRPITNAQRSGTRNEIYIDVVEVISGIFSRSSHPKAIGPLGLHCRLEGYSKLSGTPDLRLRLTDSRRILDASLHPCVRIRPWKQDKILSFIPPDGKFCLADFELESVSALERHVPIQLQCSRGKAGDHSTFTITVSASKTIEDVEILFRIDEGNCTIESTLTGGSRPGVASEDLNALKGSFHFNAKTGMARWQIGTLSNDQRALQLQGTIKSETIPGLSNAVTSKFSVPQTSLSGLKVANLEVINDVGYKPFKGVKSLLRGEIEWRW</sequence>
<dbReference type="InterPro" id="IPR036168">
    <property type="entry name" value="AP2_Mu_C_sf"/>
</dbReference>
<dbReference type="GO" id="GO:0016192">
    <property type="term" value="P:vesicle-mediated transport"/>
    <property type="evidence" value="ECO:0007669"/>
    <property type="project" value="InterPro"/>
</dbReference>
<keyword evidence="3" id="KW-0653">Protein transport</keyword>
<dbReference type="PRINTS" id="PR00314">
    <property type="entry name" value="CLATHRINADPT"/>
</dbReference>
<evidence type="ECO:0000313" key="7">
    <source>
        <dbReference type="EMBL" id="PWN35391.1"/>
    </source>
</evidence>
<dbReference type="InterPro" id="IPR001392">
    <property type="entry name" value="Clathrin_mu"/>
</dbReference>
<proteinExistence type="predicted"/>
<dbReference type="GO" id="GO:0006886">
    <property type="term" value="P:intracellular protein transport"/>
    <property type="evidence" value="ECO:0007669"/>
    <property type="project" value="InterPro"/>
</dbReference>
<evidence type="ECO:0000256" key="4">
    <source>
        <dbReference type="ARBA" id="ARBA00023136"/>
    </source>
</evidence>
<gene>
    <name evidence="7" type="ORF">FA14DRAFT_189360</name>
</gene>
<evidence type="ECO:0000313" key="8">
    <source>
        <dbReference type="Proteomes" id="UP000245771"/>
    </source>
</evidence>
<dbReference type="EMBL" id="KZ819603">
    <property type="protein sequence ID" value="PWN35391.1"/>
    <property type="molecule type" value="Genomic_DNA"/>
</dbReference>
<dbReference type="STRING" id="1280837.A0A316VHC4"/>
<dbReference type="CDD" id="cd14837">
    <property type="entry name" value="AP3_Mu_N"/>
    <property type="match status" value="1"/>
</dbReference>
<dbReference type="Gene3D" id="3.30.450.60">
    <property type="match status" value="1"/>
</dbReference>
<dbReference type="PROSITE" id="PS51072">
    <property type="entry name" value="MHD"/>
    <property type="match status" value="1"/>
</dbReference>
<dbReference type="InterPro" id="IPR028565">
    <property type="entry name" value="MHD"/>
</dbReference>
<reference evidence="7 8" key="1">
    <citation type="journal article" date="2018" name="Mol. Biol. Evol.">
        <title>Broad Genomic Sampling Reveals a Smut Pathogenic Ancestry of the Fungal Clade Ustilaginomycotina.</title>
        <authorList>
            <person name="Kijpornyongpan T."/>
            <person name="Mondo S.J."/>
            <person name="Barry K."/>
            <person name="Sandor L."/>
            <person name="Lee J."/>
            <person name="Lipzen A."/>
            <person name="Pangilinan J."/>
            <person name="LaButti K."/>
            <person name="Hainaut M."/>
            <person name="Henrissat B."/>
            <person name="Grigoriev I.V."/>
            <person name="Spatafora J.W."/>
            <person name="Aime M.C."/>
        </authorList>
    </citation>
    <scope>NUCLEOTIDE SEQUENCE [LARGE SCALE GENOMIC DNA]</scope>
    <source>
        <strain evidence="7 8">MCA 3882</strain>
    </source>
</reference>
<dbReference type="Gene3D" id="2.60.40.1170">
    <property type="entry name" value="Mu homology domain, subdomain B"/>
    <property type="match status" value="2"/>
</dbReference>
<evidence type="ECO:0000259" key="6">
    <source>
        <dbReference type="PROSITE" id="PS51072"/>
    </source>
</evidence>
<evidence type="ECO:0000256" key="2">
    <source>
        <dbReference type="ARBA" id="ARBA00022448"/>
    </source>
</evidence>
<dbReference type="SUPFAM" id="SSF49447">
    <property type="entry name" value="Second domain of Mu2 adaptin subunit (ap50) of ap2 adaptor"/>
    <property type="match status" value="1"/>
</dbReference>
<dbReference type="InterPro" id="IPR050431">
    <property type="entry name" value="Adaptor_comp_med_subunit"/>
</dbReference>
<organism evidence="7 8">
    <name type="scientific">Meira miltonrushii</name>
    <dbReference type="NCBI Taxonomy" id="1280837"/>
    <lineage>
        <taxon>Eukaryota</taxon>
        <taxon>Fungi</taxon>
        <taxon>Dikarya</taxon>
        <taxon>Basidiomycota</taxon>
        <taxon>Ustilaginomycotina</taxon>
        <taxon>Exobasidiomycetes</taxon>
        <taxon>Exobasidiales</taxon>
        <taxon>Brachybasidiaceae</taxon>
        <taxon>Meira</taxon>
    </lineage>
</organism>
<protein>
    <submittedName>
        <fullName evidence="7">Clathrin adaptor, mu subunit</fullName>
    </submittedName>
</protein>
<feature type="domain" description="MHD" evidence="6">
    <location>
        <begin position="236"/>
        <end position="490"/>
    </location>
</feature>
<dbReference type="InterPro" id="IPR011012">
    <property type="entry name" value="Longin-like_dom_sf"/>
</dbReference>
<dbReference type="Proteomes" id="UP000245771">
    <property type="component" value="Unassembled WGS sequence"/>
</dbReference>
<feature type="region of interest" description="Disordered" evidence="5">
    <location>
        <begin position="71"/>
        <end position="97"/>
    </location>
</feature>
<keyword evidence="2" id="KW-0813">Transport</keyword>
<dbReference type="PANTHER" id="PTHR10529">
    <property type="entry name" value="AP COMPLEX SUBUNIT MU"/>
    <property type="match status" value="1"/>
</dbReference>
<dbReference type="Pfam" id="PF00928">
    <property type="entry name" value="Adap_comp_sub"/>
    <property type="match status" value="1"/>
</dbReference>
<feature type="compositionally biased region" description="Acidic residues" evidence="5">
    <location>
        <begin position="71"/>
        <end position="88"/>
    </location>
</feature>
<dbReference type="OrthoDB" id="870at2759"/>
<comment type="subcellular location">
    <subcellularLocation>
        <location evidence="1">Endomembrane system</location>
    </subcellularLocation>
</comment>
<keyword evidence="8" id="KW-1185">Reference proteome</keyword>
<dbReference type="GO" id="GO:0030131">
    <property type="term" value="C:clathrin adaptor complex"/>
    <property type="evidence" value="ECO:0007669"/>
    <property type="project" value="InterPro"/>
</dbReference>
<dbReference type="AlphaFoldDB" id="A0A316VHC4"/>
<dbReference type="GeneID" id="37023502"/>
<dbReference type="SUPFAM" id="SSF64356">
    <property type="entry name" value="SNARE-like"/>
    <property type="match status" value="1"/>
</dbReference>
<name>A0A316VHC4_9BASI</name>
<dbReference type="GO" id="GO:0012505">
    <property type="term" value="C:endomembrane system"/>
    <property type="evidence" value="ECO:0007669"/>
    <property type="project" value="UniProtKB-SubCell"/>
</dbReference>
<dbReference type="InParanoid" id="A0A316VHC4"/>
<keyword evidence="4" id="KW-0472">Membrane</keyword>
<dbReference type="RefSeq" id="XP_025355693.1">
    <property type="nucleotide sequence ID" value="XM_025501721.1"/>
</dbReference>
<evidence type="ECO:0000256" key="1">
    <source>
        <dbReference type="ARBA" id="ARBA00004308"/>
    </source>
</evidence>
<accession>A0A316VHC4</accession>